<keyword evidence="2" id="KW-0548">Nucleotidyltransferase</keyword>
<evidence type="ECO:0000313" key="2">
    <source>
        <dbReference type="EMBL" id="GFR62665.1"/>
    </source>
</evidence>
<dbReference type="AlphaFoldDB" id="A0AAV4EPL3"/>
<keyword evidence="2" id="KW-0808">Transferase</keyword>
<evidence type="ECO:0000313" key="3">
    <source>
        <dbReference type="Proteomes" id="UP000762676"/>
    </source>
</evidence>
<organism evidence="2 3">
    <name type="scientific">Elysia marginata</name>
    <dbReference type="NCBI Taxonomy" id="1093978"/>
    <lineage>
        <taxon>Eukaryota</taxon>
        <taxon>Metazoa</taxon>
        <taxon>Spiralia</taxon>
        <taxon>Lophotrochozoa</taxon>
        <taxon>Mollusca</taxon>
        <taxon>Gastropoda</taxon>
        <taxon>Heterobranchia</taxon>
        <taxon>Euthyneura</taxon>
        <taxon>Panpulmonata</taxon>
        <taxon>Sacoglossa</taxon>
        <taxon>Placobranchoidea</taxon>
        <taxon>Plakobranchidae</taxon>
        <taxon>Elysia</taxon>
    </lineage>
</organism>
<evidence type="ECO:0000256" key="1">
    <source>
        <dbReference type="SAM" id="MobiDB-lite"/>
    </source>
</evidence>
<accession>A0AAV4EPL3</accession>
<dbReference type="EMBL" id="BMAT01003803">
    <property type="protein sequence ID" value="GFR62665.1"/>
    <property type="molecule type" value="Genomic_DNA"/>
</dbReference>
<gene>
    <name evidence="2" type="ORF">ElyMa_001877300</name>
</gene>
<comment type="caution">
    <text evidence="2">The sequence shown here is derived from an EMBL/GenBank/DDBJ whole genome shotgun (WGS) entry which is preliminary data.</text>
</comment>
<feature type="compositionally biased region" description="Basic and acidic residues" evidence="1">
    <location>
        <begin position="111"/>
        <end position="124"/>
    </location>
</feature>
<name>A0AAV4EPL3_9GAST</name>
<protein>
    <submittedName>
        <fullName evidence="2">Reverse transcriptase-like protein</fullName>
    </submittedName>
</protein>
<sequence length="150" mass="16573">MNSGNLDTKFQSAYKRGYSTETTLLKVLHDTLHAADGKQPTSLVLLDLSAVFNTIDHEHLLSRLDFRFGINGAALQRLNTYLIGKLQSVLVDGVSSPVSSLQFGVPPPLKNDGDNNEKEKKEADNAVIKQHFRSNEVESRKIPSCDQYGS</sequence>
<dbReference type="PANTHER" id="PTHR33332">
    <property type="entry name" value="REVERSE TRANSCRIPTASE DOMAIN-CONTAINING PROTEIN"/>
    <property type="match status" value="1"/>
</dbReference>
<keyword evidence="2" id="KW-0695">RNA-directed DNA polymerase</keyword>
<dbReference type="Proteomes" id="UP000762676">
    <property type="component" value="Unassembled WGS sequence"/>
</dbReference>
<dbReference type="GO" id="GO:0003964">
    <property type="term" value="F:RNA-directed DNA polymerase activity"/>
    <property type="evidence" value="ECO:0007669"/>
    <property type="project" value="UniProtKB-KW"/>
</dbReference>
<keyword evidence="3" id="KW-1185">Reference proteome</keyword>
<feature type="region of interest" description="Disordered" evidence="1">
    <location>
        <begin position="97"/>
        <end position="130"/>
    </location>
</feature>
<proteinExistence type="predicted"/>
<reference evidence="2 3" key="1">
    <citation type="journal article" date="2021" name="Elife">
        <title>Chloroplast acquisition without the gene transfer in kleptoplastic sea slugs, Plakobranchus ocellatus.</title>
        <authorList>
            <person name="Maeda T."/>
            <person name="Takahashi S."/>
            <person name="Yoshida T."/>
            <person name="Shimamura S."/>
            <person name="Takaki Y."/>
            <person name="Nagai Y."/>
            <person name="Toyoda A."/>
            <person name="Suzuki Y."/>
            <person name="Arimoto A."/>
            <person name="Ishii H."/>
            <person name="Satoh N."/>
            <person name="Nishiyama T."/>
            <person name="Hasebe M."/>
            <person name="Maruyama T."/>
            <person name="Minagawa J."/>
            <person name="Obokata J."/>
            <person name="Shigenobu S."/>
        </authorList>
    </citation>
    <scope>NUCLEOTIDE SEQUENCE [LARGE SCALE GENOMIC DNA]</scope>
</reference>